<dbReference type="WBParaSite" id="NBR_0000165701-mRNA-1">
    <property type="protein sequence ID" value="NBR_0000165701-mRNA-1"/>
    <property type="gene ID" value="NBR_0000165701"/>
</dbReference>
<evidence type="ECO:0000256" key="1">
    <source>
        <dbReference type="SAM" id="MobiDB-lite"/>
    </source>
</evidence>
<reference evidence="2 3" key="2">
    <citation type="submission" date="2018-11" db="EMBL/GenBank/DDBJ databases">
        <authorList>
            <consortium name="Pathogen Informatics"/>
        </authorList>
    </citation>
    <scope>NUCLEOTIDE SEQUENCE [LARGE SCALE GENOMIC DNA]</scope>
</reference>
<dbReference type="EMBL" id="UYSL01001435">
    <property type="protein sequence ID" value="VDL65226.1"/>
    <property type="molecule type" value="Genomic_DNA"/>
</dbReference>
<proteinExistence type="predicted"/>
<evidence type="ECO:0000313" key="2">
    <source>
        <dbReference type="EMBL" id="VDL65226.1"/>
    </source>
</evidence>
<gene>
    <name evidence="2" type="ORF">NBR_LOCUS1657</name>
</gene>
<name>A0A0N4XGK5_NIPBR</name>
<evidence type="ECO:0000313" key="3">
    <source>
        <dbReference type="Proteomes" id="UP000271162"/>
    </source>
</evidence>
<reference evidence="4" key="1">
    <citation type="submission" date="2017-02" db="UniProtKB">
        <authorList>
            <consortium name="WormBaseParasite"/>
        </authorList>
    </citation>
    <scope>IDENTIFICATION</scope>
</reference>
<dbReference type="Proteomes" id="UP000271162">
    <property type="component" value="Unassembled WGS sequence"/>
</dbReference>
<keyword evidence="3" id="KW-1185">Reference proteome</keyword>
<protein>
    <submittedName>
        <fullName evidence="4">Transposase</fullName>
    </submittedName>
</protein>
<accession>A0A0N4XGK5</accession>
<dbReference type="AlphaFoldDB" id="A0A0N4XGK5"/>
<organism evidence="4">
    <name type="scientific">Nippostrongylus brasiliensis</name>
    <name type="common">Rat hookworm</name>
    <dbReference type="NCBI Taxonomy" id="27835"/>
    <lineage>
        <taxon>Eukaryota</taxon>
        <taxon>Metazoa</taxon>
        <taxon>Ecdysozoa</taxon>
        <taxon>Nematoda</taxon>
        <taxon>Chromadorea</taxon>
        <taxon>Rhabditida</taxon>
        <taxon>Rhabditina</taxon>
        <taxon>Rhabditomorpha</taxon>
        <taxon>Strongyloidea</taxon>
        <taxon>Heligmosomidae</taxon>
        <taxon>Nippostrongylus</taxon>
    </lineage>
</organism>
<feature type="region of interest" description="Disordered" evidence="1">
    <location>
        <begin position="59"/>
        <end position="86"/>
    </location>
</feature>
<sequence>MYRQTAIKVWKKDDADKFVCSKRRPAWHNSGEMASISKIRAATADGNLIGQLISVPPRAHNCPRDTAHPTVTGASGKKQNSNKLTIANAGTGDVPVAFI</sequence>
<evidence type="ECO:0000313" key="4">
    <source>
        <dbReference type="WBParaSite" id="NBR_0000165701-mRNA-1"/>
    </source>
</evidence>